<dbReference type="Pfam" id="PF01554">
    <property type="entry name" value="MatE"/>
    <property type="match status" value="2"/>
</dbReference>
<name>A0A939KJ10_9CLOT</name>
<evidence type="ECO:0000256" key="6">
    <source>
        <dbReference type="ARBA" id="ARBA00023136"/>
    </source>
</evidence>
<dbReference type="InterPro" id="IPR047135">
    <property type="entry name" value="YsiQ"/>
</dbReference>
<reference evidence="8" key="1">
    <citation type="submission" date="2021-03" db="EMBL/GenBank/DDBJ databases">
        <title>Proteiniclasticum marinus sp. nov., isolated from tidal flat sediment.</title>
        <authorList>
            <person name="Namirimu T."/>
            <person name="Yang J.-A."/>
            <person name="Yang S.-H."/>
            <person name="Kim Y.-J."/>
            <person name="Kwon K.K."/>
        </authorList>
    </citation>
    <scope>NUCLEOTIDE SEQUENCE</scope>
    <source>
        <strain evidence="8">SCR006</strain>
    </source>
</reference>
<dbReference type="GO" id="GO:0042910">
    <property type="term" value="F:xenobiotic transmembrane transporter activity"/>
    <property type="evidence" value="ECO:0007669"/>
    <property type="project" value="InterPro"/>
</dbReference>
<feature type="transmembrane region" description="Helical" evidence="7">
    <location>
        <begin position="235"/>
        <end position="261"/>
    </location>
</feature>
<evidence type="ECO:0000313" key="8">
    <source>
        <dbReference type="EMBL" id="MBO1264703.1"/>
    </source>
</evidence>
<feature type="transmembrane region" description="Helical" evidence="7">
    <location>
        <begin position="273"/>
        <end position="295"/>
    </location>
</feature>
<feature type="transmembrane region" description="Helical" evidence="7">
    <location>
        <begin position="89"/>
        <end position="110"/>
    </location>
</feature>
<dbReference type="GO" id="GO:0005886">
    <property type="term" value="C:plasma membrane"/>
    <property type="evidence" value="ECO:0007669"/>
    <property type="project" value="UniProtKB-SubCell"/>
</dbReference>
<comment type="subcellular location">
    <subcellularLocation>
        <location evidence="1">Cell membrane</location>
        <topology evidence="1">Multi-pass membrane protein</topology>
    </subcellularLocation>
</comment>
<keyword evidence="9" id="KW-1185">Reference proteome</keyword>
<dbReference type="NCBIfam" id="TIGR00797">
    <property type="entry name" value="matE"/>
    <property type="match status" value="1"/>
</dbReference>
<sequence>MKDNNTSFYKKMLYFALPVTLQLLITSGLNMVDSLMVGGLGVTAIAAVGIANKYSQFLIITLAGFVSGASIFSAQYFGRKDKDGVKRTLDLVFIYVTLFSLFFGAVTLFFTKEILGIFSSDPVVIDSAVSYVRIIAFTYLLTGWSMLFGVILKTMGIVHKPTAYSITALIVNTFFNWVLIYGALGFPELGIKGAAFATLLARLIQTLLLLQLLFKEKLVGRKTYGTQKNYGFTRRYFALTLPSIFNHLTWTLGDITFFYIFTQVGTNETAAVALVDPLVFIFVCVYTGISDASSVMIGHELGKKSFEKAKEYAGKFLLLTLKLSALTASLILLFSPRLLTLYNITPEVEELARTLLFIFAGLSAFKHQNYVNNVGILRVGGDTTYVLWLDTLTVWAFSIPITFYLLSISAPFPLIYFSAGAHEILRIFFGLSRTRSGKWVNSLVDDTVDGKSQAEIL</sequence>
<feature type="transmembrane region" description="Helical" evidence="7">
    <location>
        <begin position="12"/>
        <end position="32"/>
    </location>
</feature>
<feature type="transmembrane region" description="Helical" evidence="7">
    <location>
        <begin position="164"/>
        <end position="184"/>
    </location>
</feature>
<keyword evidence="6 7" id="KW-0472">Membrane</keyword>
<proteinExistence type="predicted"/>
<keyword evidence="5 7" id="KW-1133">Transmembrane helix</keyword>
<dbReference type="InterPro" id="IPR002528">
    <property type="entry name" value="MATE_fam"/>
</dbReference>
<dbReference type="InterPro" id="IPR048279">
    <property type="entry name" value="MdtK-like"/>
</dbReference>
<evidence type="ECO:0000256" key="3">
    <source>
        <dbReference type="ARBA" id="ARBA00022475"/>
    </source>
</evidence>
<feature type="transmembrane region" description="Helical" evidence="7">
    <location>
        <begin position="130"/>
        <end position="152"/>
    </location>
</feature>
<keyword evidence="4 7" id="KW-0812">Transmembrane</keyword>
<dbReference type="GO" id="GO:0015297">
    <property type="term" value="F:antiporter activity"/>
    <property type="evidence" value="ECO:0007669"/>
    <property type="project" value="InterPro"/>
</dbReference>
<dbReference type="PANTHER" id="PTHR42925">
    <property type="entry name" value="MULTIDRUG AND TOXIN EFFLUX PROTEIN MATE FAMILY"/>
    <property type="match status" value="1"/>
</dbReference>
<evidence type="ECO:0000256" key="7">
    <source>
        <dbReference type="SAM" id="Phobius"/>
    </source>
</evidence>
<feature type="transmembrane region" description="Helical" evidence="7">
    <location>
        <begin position="190"/>
        <end position="214"/>
    </location>
</feature>
<feature type="transmembrane region" description="Helical" evidence="7">
    <location>
        <begin position="394"/>
        <end position="417"/>
    </location>
</feature>
<gene>
    <name evidence="8" type="ORF">J3A84_06635</name>
</gene>
<evidence type="ECO:0000256" key="5">
    <source>
        <dbReference type="ARBA" id="ARBA00022989"/>
    </source>
</evidence>
<keyword evidence="2" id="KW-0813">Transport</keyword>
<evidence type="ECO:0000313" key="9">
    <source>
        <dbReference type="Proteomes" id="UP000664218"/>
    </source>
</evidence>
<feature type="transmembrane region" description="Helical" evidence="7">
    <location>
        <begin position="57"/>
        <end position="77"/>
    </location>
</feature>
<accession>A0A939KJ10</accession>
<keyword evidence="3" id="KW-1003">Cell membrane</keyword>
<evidence type="ECO:0000256" key="4">
    <source>
        <dbReference type="ARBA" id="ARBA00022692"/>
    </source>
</evidence>
<evidence type="ECO:0000256" key="2">
    <source>
        <dbReference type="ARBA" id="ARBA00022448"/>
    </source>
</evidence>
<dbReference type="PANTHER" id="PTHR42925:SF2">
    <property type="entry name" value="NA+ DRIVEN MULTIDRUG EFFLUX PUMP"/>
    <property type="match status" value="1"/>
</dbReference>
<dbReference type="EMBL" id="JAFNJU010000004">
    <property type="protein sequence ID" value="MBO1264703.1"/>
    <property type="molecule type" value="Genomic_DNA"/>
</dbReference>
<dbReference type="PIRSF" id="PIRSF006603">
    <property type="entry name" value="DinF"/>
    <property type="match status" value="1"/>
</dbReference>
<evidence type="ECO:0000256" key="1">
    <source>
        <dbReference type="ARBA" id="ARBA00004651"/>
    </source>
</evidence>
<dbReference type="AlphaFoldDB" id="A0A939KJ10"/>
<organism evidence="8 9">
    <name type="scientific">Proteiniclasticum aestuarii</name>
    <dbReference type="NCBI Taxonomy" id="2817862"/>
    <lineage>
        <taxon>Bacteria</taxon>
        <taxon>Bacillati</taxon>
        <taxon>Bacillota</taxon>
        <taxon>Clostridia</taxon>
        <taxon>Eubacteriales</taxon>
        <taxon>Clostridiaceae</taxon>
        <taxon>Proteiniclasticum</taxon>
    </lineage>
</organism>
<comment type="caution">
    <text evidence="8">The sequence shown here is derived from an EMBL/GenBank/DDBJ whole genome shotgun (WGS) entry which is preliminary data.</text>
</comment>
<dbReference type="RefSeq" id="WP_207599220.1">
    <property type="nucleotide sequence ID" value="NZ_JAFNJU010000004.1"/>
</dbReference>
<feature type="transmembrane region" description="Helical" evidence="7">
    <location>
        <begin position="316"/>
        <end position="334"/>
    </location>
</feature>
<dbReference type="Proteomes" id="UP000664218">
    <property type="component" value="Unassembled WGS sequence"/>
</dbReference>
<protein>
    <submittedName>
        <fullName evidence="8">MATE family efflux transporter</fullName>
    </submittedName>
</protein>